<dbReference type="Gene3D" id="3.30.565.10">
    <property type="entry name" value="Histidine kinase-like ATPase, C-terminal domain"/>
    <property type="match status" value="1"/>
</dbReference>
<feature type="modified residue" description="Phosphohistidine" evidence="9">
    <location>
        <position position="836"/>
    </location>
</feature>
<evidence type="ECO:0000256" key="5">
    <source>
        <dbReference type="ARBA" id="ARBA00022679"/>
    </source>
</evidence>
<dbReference type="SUPFAM" id="SSF47226">
    <property type="entry name" value="Histidine-containing phosphotransfer domain, HPT domain"/>
    <property type="match status" value="5"/>
</dbReference>
<dbReference type="CDD" id="cd17546">
    <property type="entry name" value="REC_hyHK_CKI1_RcsC-like"/>
    <property type="match status" value="1"/>
</dbReference>
<feature type="compositionally biased region" description="Acidic residues" evidence="12">
    <location>
        <begin position="1408"/>
        <end position="1425"/>
    </location>
</feature>
<dbReference type="Pfam" id="PF02518">
    <property type="entry name" value="HATPase_c"/>
    <property type="match status" value="1"/>
</dbReference>
<protein>
    <recommendedName>
        <fullName evidence="3">Chemotaxis protein CheA</fullName>
        <ecNumber evidence="2">2.7.13.3</ecNumber>
    </recommendedName>
</protein>
<keyword evidence="7" id="KW-0902">Two-component regulatory system</keyword>
<organism evidence="17 18">
    <name type="scientific">Aliikangiella marina</name>
    <dbReference type="NCBI Taxonomy" id="1712262"/>
    <lineage>
        <taxon>Bacteria</taxon>
        <taxon>Pseudomonadati</taxon>
        <taxon>Pseudomonadota</taxon>
        <taxon>Gammaproteobacteria</taxon>
        <taxon>Oceanospirillales</taxon>
        <taxon>Pleioneaceae</taxon>
        <taxon>Aliikangiella</taxon>
    </lineage>
</organism>
<dbReference type="SMART" id="SM01231">
    <property type="entry name" value="H-kinase_dim"/>
    <property type="match status" value="1"/>
</dbReference>
<dbReference type="InterPro" id="IPR051315">
    <property type="entry name" value="Bact_Chemotaxis_CheA"/>
</dbReference>
<evidence type="ECO:0000313" key="18">
    <source>
        <dbReference type="Proteomes" id="UP000317839"/>
    </source>
</evidence>
<feature type="domain" description="Response regulatory" evidence="14">
    <location>
        <begin position="2198"/>
        <end position="2314"/>
    </location>
</feature>
<comment type="caution">
    <text evidence="17">The sequence shown here is derived from an EMBL/GenBank/DDBJ whole genome shotgun (WGS) entry which is preliminary data.</text>
</comment>
<dbReference type="InterPro" id="IPR011006">
    <property type="entry name" value="CheY-like_superfamily"/>
</dbReference>
<dbReference type="FunFam" id="3.30.565.10:FF:000016">
    <property type="entry name" value="Chemotaxis protein CheA, putative"/>
    <property type="match status" value="1"/>
</dbReference>
<feature type="compositionally biased region" description="Acidic residues" evidence="12">
    <location>
        <begin position="1359"/>
        <end position="1399"/>
    </location>
</feature>
<dbReference type="PANTHER" id="PTHR43395:SF8">
    <property type="entry name" value="HISTIDINE KINASE"/>
    <property type="match status" value="1"/>
</dbReference>
<evidence type="ECO:0000256" key="4">
    <source>
        <dbReference type="ARBA" id="ARBA00022553"/>
    </source>
</evidence>
<evidence type="ECO:0000256" key="12">
    <source>
        <dbReference type="SAM" id="MobiDB-lite"/>
    </source>
</evidence>
<feature type="domain" description="CheW-like" evidence="15">
    <location>
        <begin position="2038"/>
        <end position="2177"/>
    </location>
</feature>
<feature type="compositionally biased region" description="Acidic residues" evidence="12">
    <location>
        <begin position="1452"/>
        <end position="1463"/>
    </location>
</feature>
<dbReference type="SMART" id="SM00073">
    <property type="entry name" value="HPT"/>
    <property type="match status" value="4"/>
</dbReference>
<dbReference type="SUPFAM" id="SSF52172">
    <property type="entry name" value="CheY-like"/>
    <property type="match status" value="1"/>
</dbReference>
<keyword evidence="18" id="KW-1185">Reference proteome</keyword>
<dbReference type="Pfam" id="PF26379">
    <property type="entry name" value="FimL_2nd"/>
    <property type="match status" value="1"/>
</dbReference>
<feature type="modified residue" description="Phosphohistidine" evidence="9">
    <location>
        <position position="684"/>
    </location>
</feature>
<comment type="catalytic activity">
    <reaction evidence="1">
        <text>ATP + protein L-histidine = ADP + protein N-phospho-L-histidine.</text>
        <dbReference type="EC" id="2.7.13.3"/>
    </reaction>
</comment>
<dbReference type="EC" id="2.7.13.3" evidence="2"/>
<feature type="modified residue" description="Phosphohistidine" evidence="9">
    <location>
        <position position="1573"/>
    </location>
</feature>
<keyword evidence="6" id="KW-0418">Kinase</keyword>
<dbReference type="GO" id="GO:0005737">
    <property type="term" value="C:cytoplasm"/>
    <property type="evidence" value="ECO:0007669"/>
    <property type="project" value="InterPro"/>
</dbReference>
<feature type="coiled-coil region" evidence="11">
    <location>
        <begin position="1737"/>
        <end position="1771"/>
    </location>
</feature>
<dbReference type="RefSeq" id="WP_142942713.1">
    <property type="nucleotide sequence ID" value="NZ_VIKR01000003.1"/>
</dbReference>
<feature type="domain" description="HPt" evidence="16">
    <location>
        <begin position="1526"/>
        <end position="1630"/>
    </location>
</feature>
<dbReference type="Gene3D" id="1.20.120.160">
    <property type="entry name" value="HPT domain"/>
    <property type="match status" value="6"/>
</dbReference>
<evidence type="ECO:0000259" key="13">
    <source>
        <dbReference type="PROSITE" id="PS50109"/>
    </source>
</evidence>
<feature type="domain" description="HPt" evidence="16">
    <location>
        <begin position="637"/>
        <end position="741"/>
    </location>
</feature>
<dbReference type="InterPro" id="IPR005467">
    <property type="entry name" value="His_kinase_dom"/>
</dbReference>
<feature type="modified residue" description="Phosphohistidine" evidence="9">
    <location>
        <position position="1104"/>
    </location>
</feature>
<dbReference type="InterPro" id="IPR058661">
    <property type="entry name" value="FimL_2nd"/>
</dbReference>
<dbReference type="InterPro" id="IPR008207">
    <property type="entry name" value="Sig_transdc_His_kin_Hpt_dom"/>
</dbReference>
<proteinExistence type="predicted"/>
<dbReference type="OrthoDB" id="9803176at2"/>
<dbReference type="SUPFAM" id="SSF55874">
    <property type="entry name" value="ATPase domain of HSP90 chaperone/DNA topoisomerase II/histidine kinase"/>
    <property type="match status" value="1"/>
</dbReference>
<gene>
    <name evidence="17" type="ORF">FLL45_14190</name>
</gene>
<feature type="modified residue" description="4-aspartylphosphate" evidence="10">
    <location>
        <position position="2247"/>
    </location>
</feature>
<keyword evidence="5" id="KW-0808">Transferase</keyword>
<dbReference type="SMART" id="SM00387">
    <property type="entry name" value="HATPase_c"/>
    <property type="match status" value="1"/>
</dbReference>
<comment type="function">
    <text evidence="8">Involved in the transmission of sensory signals from the chemoreceptors to the flagellar motors. CheA is autophosphorylated; it can transfer its phosphate group to either CheB or CheY.</text>
</comment>
<dbReference type="PROSITE" id="PS50110">
    <property type="entry name" value="RESPONSE_REGULATORY"/>
    <property type="match status" value="1"/>
</dbReference>
<dbReference type="Gene3D" id="3.40.50.2300">
    <property type="match status" value="1"/>
</dbReference>
<feature type="region of interest" description="Disordered" evidence="12">
    <location>
        <begin position="1452"/>
        <end position="1473"/>
    </location>
</feature>
<name>A0A545T9W6_9GAMM</name>
<dbReference type="Proteomes" id="UP000317839">
    <property type="component" value="Unassembled WGS sequence"/>
</dbReference>
<dbReference type="Pfam" id="PF01584">
    <property type="entry name" value="CheW"/>
    <property type="match status" value="1"/>
</dbReference>
<keyword evidence="11" id="KW-0175">Coiled coil</keyword>
<dbReference type="InterPro" id="IPR036061">
    <property type="entry name" value="CheW-like_dom_sf"/>
</dbReference>
<dbReference type="InterPro" id="IPR004358">
    <property type="entry name" value="Sig_transdc_His_kin-like_C"/>
</dbReference>
<dbReference type="InterPro" id="IPR004105">
    <property type="entry name" value="CheA-like_dim"/>
</dbReference>
<dbReference type="PRINTS" id="PR00344">
    <property type="entry name" value="BCTRLSENSOR"/>
</dbReference>
<feature type="coiled-coil region" evidence="11">
    <location>
        <begin position="642"/>
        <end position="669"/>
    </location>
</feature>
<dbReference type="PROSITE" id="PS50851">
    <property type="entry name" value="CHEW"/>
    <property type="match status" value="1"/>
</dbReference>
<feature type="domain" description="HPt" evidence="16">
    <location>
        <begin position="790"/>
        <end position="893"/>
    </location>
</feature>
<evidence type="ECO:0000256" key="3">
    <source>
        <dbReference type="ARBA" id="ARBA00021495"/>
    </source>
</evidence>
<dbReference type="InterPro" id="IPR036890">
    <property type="entry name" value="HATPase_C_sf"/>
</dbReference>
<dbReference type="GO" id="GO:0000155">
    <property type="term" value="F:phosphorelay sensor kinase activity"/>
    <property type="evidence" value="ECO:0007669"/>
    <property type="project" value="InterPro"/>
</dbReference>
<evidence type="ECO:0000256" key="6">
    <source>
        <dbReference type="ARBA" id="ARBA00022777"/>
    </source>
</evidence>
<feature type="coiled-coil region" evidence="11">
    <location>
        <begin position="1069"/>
        <end position="1096"/>
    </location>
</feature>
<dbReference type="SMART" id="SM00260">
    <property type="entry name" value="CheW"/>
    <property type="match status" value="1"/>
</dbReference>
<evidence type="ECO:0000256" key="9">
    <source>
        <dbReference type="PROSITE-ProRule" id="PRU00110"/>
    </source>
</evidence>
<evidence type="ECO:0000256" key="7">
    <source>
        <dbReference type="ARBA" id="ARBA00023012"/>
    </source>
</evidence>
<evidence type="ECO:0000313" key="17">
    <source>
        <dbReference type="EMBL" id="TQV74006.1"/>
    </source>
</evidence>
<dbReference type="Pfam" id="PF01627">
    <property type="entry name" value="Hpt"/>
    <property type="match status" value="4"/>
</dbReference>
<evidence type="ECO:0000259" key="15">
    <source>
        <dbReference type="PROSITE" id="PS50851"/>
    </source>
</evidence>
<dbReference type="InterPro" id="IPR003594">
    <property type="entry name" value="HATPase_dom"/>
</dbReference>
<dbReference type="Pfam" id="PF00072">
    <property type="entry name" value="Response_reg"/>
    <property type="match status" value="1"/>
</dbReference>
<dbReference type="GO" id="GO:0006935">
    <property type="term" value="P:chemotaxis"/>
    <property type="evidence" value="ECO:0007669"/>
    <property type="project" value="InterPro"/>
</dbReference>
<dbReference type="SMART" id="SM00448">
    <property type="entry name" value="REC"/>
    <property type="match status" value="1"/>
</dbReference>
<dbReference type="EMBL" id="VIKR01000003">
    <property type="protein sequence ID" value="TQV74006.1"/>
    <property type="molecule type" value="Genomic_DNA"/>
</dbReference>
<evidence type="ECO:0000256" key="10">
    <source>
        <dbReference type="PROSITE-ProRule" id="PRU00169"/>
    </source>
</evidence>
<sequence length="2318" mass="257105">MTDNYDQLALSWVRKEINNTLDQARQGLENFAEDTQDQTQIQFCINCLHQVQGTLQMLEFSGAARLAQEMEYLADKMSNDTGVAVESSFEVLMRALLQMPGYLQRVEEGQKDIPVVLLPLINELRSASGLTALEERELFSAGSMDVLPPKAVEKVSEQDKTSAFQENAKKLRAHYQKGLTGLIRGQSVKECLSRIHKVLLRLEALTEGHSVARLWWVADGFIFSIAEGGQYKKKEVHQLLAQVDKQIKRLSDQGSSALEDKIPESLLSQLLYYVARSKSRNERVQALKSEFDLESNLVDSEQVQESQQRLARPDSTAVTNVVDAINEEIASLKDQLDLFVRAQAKDPSSLQNLVDSLNRISDTLTLLELAIPRDVVRQQIRSIQKLIDLNSLPDDAVVMDIAGALLFVEANLKNVNLEMKEEAADEAESSERSEDMAKESQVDEATFALIKVARKSMQSAKDSMINYIASGFDRSALEDVPKLLDEVLGGVRIVQFDKAAEILQTAKEFIEQRIIAIDIQPKEELLDALADVVTSVEYYLEASEEGSHRGVGSILKGAQKSIDTLTAALREMPVVEKAAEVIAPAENIPSLEEVEQTLAQQEASEAHQEQAPAEVVTQETAEVIPIMTPAAEKEVDETLIDDEVLEIFLEEAEEEIETIEEMLPRWINNPQDEDALTTIRRSFHTLKGSGRLVGASTIGEFSWAIENMLNKVIEESVPAETPVTSTLNEAFSLLPAMVDAFSKQQPIEVDYQQVIAKAEHISAGKPISEFVYQTAAETTQAPEVEESAQEESIDPVLLEIFTAEADGHLESITEFLAAAPAEGSIGVTDELIRALHTLKGSAHMAGVDSIAALTGPWEKHARLVKGSNQRFEQPAISLLRDTQSYLGETLAKLKAGETPDVAQSSALQQRVLDLKAVAGDSGADVKQRDQQFVSIFLTEGLDILHEVSKLNESLGEQLDNQTLKDSISKELQAFWQGAKMLAIDELESLAKLGVDLANFVAGHGNLSGEVNDLFNEVVDGLNSMLNRLASEENLQSPQALVDKVSQWIESAGMASAPEDMDVELVELFVEEGEELIEMARDLLARWKDNLNSKEINGELRRIYHTLKGSSRMAGAMSIGELGYAAEDMFNTVVDFGREVSEKDYGIVSKTTDKLDSMIAELKTLRWPLEPTREIQEIRHFLSPDTVPAPEPESAPSVVEVAEPELELESLETDTLAAEESMALPEVESDEFELADEATDTEEFVEMGLDESALVEDEYEIPVLEDSLELEQQPQSDTEGEIPFLDEESIVEGIPESAEEIQIQLPEELTEEEIPTIDETVTEETVADLPEITFDEPSVETSEEIPEFVAETESLEVSEIEAAQPEEEEAFEFGTPDEELLSESETAEEIEALETTDATDQESLLESHEDSEEASIETADEEAMTAEFAEESVAEEPLEQELVAEEPYIEESFAEESVVEDSMPEEPRVETEEMSAPMISEVAEDSDYQAELVAQAEADSTTEVVVEDTIAPAAPVVVTGDVHQVELDEDGEEVLEIYLEEADELLVALDESLHDWSESHDNKDAIDLLQRTLHTFKGGARLSDLVILGDLTHEMETYFEKVNSGEFKPNQQSVDFMLQGYDVIENLVNEVRNQRQMTKPTQFMQQLESLIKNGTLGDVSEQEAVADKPVEEIVETLLEQETAETETKKSADVVSFEAKKQQQEEAKQKAPATQDVVRVTSNQLENLVNLAGETSIFRARLEQQMSVLRYNLEEMTSTVERLREQLRNLDIETDAQISYRREISGGVDYEDFDPLEMDRYTRQQELTRGLSESAVDLLSLKETLDMLTADSETLLLQQGRVATEMQESLMRTRMIPFESLVPRLRRMVRQISTELGKTIELSISADGEMDRTVLERMIAPLEHMLRNAMDHGVEPPEERVAAQKPETGSVKISMYREGNEVFIKIQDDGRGLNLQAIRHKAIEKGLINDQSVLSDHELQQLILEAGFSTAEKVTQISGRGVGMDVVASEIKQLGGIIEIDSIQGSGTTFTVKLPFTMSVNHALMVQISDDVYAIPLSNIEGIVRVSPFELEEYYNNPGSAFEYAGIDYSMYYLGQILDHQSSANLQGVTQPLPVLLLHGADHPTALQVDDLLGSREIVVKSIGSQLSSISGLSGATILGDGRVVLILDMPALIRRIDVTTTAEAGDVSVVEVEDIGVPKVMVVDDSITVRKVTTRLLERHDFEVITAKDGVDALTVLGEQKPDVMLLDIEMPRMDGFELATIIRHDQALKDLPIIMITSRTGEKHRERAEQIGVNQYMGKPYNEVDLLESISALLPKRS</sequence>
<evidence type="ECO:0000256" key="11">
    <source>
        <dbReference type="SAM" id="Coils"/>
    </source>
</evidence>
<evidence type="ECO:0000256" key="2">
    <source>
        <dbReference type="ARBA" id="ARBA00012438"/>
    </source>
</evidence>
<reference evidence="17 18" key="1">
    <citation type="submission" date="2019-06" db="EMBL/GenBank/DDBJ databases">
        <title>Draft genome of Aliikangiella marina GYP-15.</title>
        <authorList>
            <person name="Wang G."/>
        </authorList>
    </citation>
    <scope>NUCLEOTIDE SEQUENCE [LARGE SCALE GENOMIC DNA]</scope>
    <source>
        <strain evidence="17 18">GYP-15</strain>
    </source>
</reference>
<accession>A0A545T9W6</accession>
<evidence type="ECO:0000259" key="14">
    <source>
        <dbReference type="PROSITE" id="PS50110"/>
    </source>
</evidence>
<dbReference type="InterPro" id="IPR001789">
    <property type="entry name" value="Sig_transdc_resp-reg_receiver"/>
</dbReference>
<dbReference type="SUPFAM" id="SSF50341">
    <property type="entry name" value="CheW-like"/>
    <property type="match status" value="1"/>
</dbReference>
<dbReference type="InterPro" id="IPR036641">
    <property type="entry name" value="HPT_dom_sf"/>
</dbReference>
<dbReference type="PANTHER" id="PTHR43395">
    <property type="entry name" value="SENSOR HISTIDINE KINASE CHEA"/>
    <property type="match status" value="1"/>
</dbReference>
<dbReference type="InterPro" id="IPR002545">
    <property type="entry name" value="CheW-lke_dom"/>
</dbReference>
<evidence type="ECO:0000256" key="8">
    <source>
        <dbReference type="ARBA" id="ARBA00035100"/>
    </source>
</evidence>
<dbReference type="PROSITE" id="PS50894">
    <property type="entry name" value="HPT"/>
    <property type="match status" value="4"/>
</dbReference>
<feature type="domain" description="HPt" evidence="16">
    <location>
        <begin position="1057"/>
        <end position="1164"/>
    </location>
</feature>
<feature type="region of interest" description="Disordered" evidence="12">
    <location>
        <begin position="1359"/>
        <end position="1425"/>
    </location>
</feature>
<evidence type="ECO:0000259" key="16">
    <source>
        <dbReference type="PROSITE" id="PS50894"/>
    </source>
</evidence>
<keyword evidence="4 10" id="KW-0597">Phosphoprotein</keyword>
<dbReference type="Gene3D" id="2.30.30.40">
    <property type="entry name" value="SH3 Domains"/>
    <property type="match status" value="1"/>
</dbReference>
<dbReference type="PROSITE" id="PS50109">
    <property type="entry name" value="HIS_KIN"/>
    <property type="match status" value="1"/>
</dbReference>
<evidence type="ECO:0000256" key="1">
    <source>
        <dbReference type="ARBA" id="ARBA00000085"/>
    </source>
</evidence>
<feature type="domain" description="Histidine kinase" evidence="13">
    <location>
        <begin position="1804"/>
        <end position="2036"/>
    </location>
</feature>
<dbReference type="CDD" id="cd00088">
    <property type="entry name" value="HPT"/>
    <property type="match status" value="4"/>
</dbReference>